<dbReference type="Gene3D" id="2.160.10.10">
    <property type="entry name" value="Hexapeptide repeat proteins"/>
    <property type="match status" value="1"/>
</dbReference>
<accession>X1JT99</accession>
<organism evidence="1">
    <name type="scientific">marine sediment metagenome</name>
    <dbReference type="NCBI Taxonomy" id="412755"/>
    <lineage>
        <taxon>unclassified sequences</taxon>
        <taxon>metagenomes</taxon>
        <taxon>ecological metagenomes</taxon>
    </lineage>
</organism>
<dbReference type="InterPro" id="IPR011004">
    <property type="entry name" value="Trimer_LpxA-like_sf"/>
</dbReference>
<dbReference type="EMBL" id="BARU01047202">
    <property type="protein sequence ID" value="GAH97317.1"/>
    <property type="molecule type" value="Genomic_DNA"/>
</dbReference>
<gene>
    <name evidence="1" type="ORF">S03H2_70838</name>
</gene>
<sequence>YLLEQGSIKIEDFNELGITSERSFIKNPVYIGENSRILNSVVGPYVSIGTGSIIENCILEDCVIETNSNLKNVISENSIIGSNVKIENISKNNLIIGDKSIY</sequence>
<dbReference type="AlphaFoldDB" id="X1JT99"/>
<evidence type="ECO:0000313" key="1">
    <source>
        <dbReference type="EMBL" id="GAH97317.1"/>
    </source>
</evidence>
<protein>
    <recommendedName>
        <fullName evidence="2">Nucleotidyl transferase domain-containing protein</fullName>
    </recommendedName>
</protein>
<comment type="caution">
    <text evidence="1">The sequence shown here is derived from an EMBL/GenBank/DDBJ whole genome shotgun (WGS) entry which is preliminary data.</text>
</comment>
<evidence type="ECO:0008006" key="2">
    <source>
        <dbReference type="Google" id="ProtNLM"/>
    </source>
</evidence>
<reference evidence="1" key="1">
    <citation type="journal article" date="2014" name="Front. Microbiol.">
        <title>High frequency of phylogenetically diverse reductive dehalogenase-homologous genes in deep subseafloor sedimentary metagenomes.</title>
        <authorList>
            <person name="Kawai M."/>
            <person name="Futagami T."/>
            <person name="Toyoda A."/>
            <person name="Takaki Y."/>
            <person name="Nishi S."/>
            <person name="Hori S."/>
            <person name="Arai W."/>
            <person name="Tsubouchi T."/>
            <person name="Morono Y."/>
            <person name="Uchiyama I."/>
            <person name="Ito T."/>
            <person name="Fujiyama A."/>
            <person name="Inagaki F."/>
            <person name="Takami H."/>
        </authorList>
    </citation>
    <scope>NUCLEOTIDE SEQUENCE</scope>
    <source>
        <strain evidence="1">Expedition CK06-06</strain>
    </source>
</reference>
<feature type="non-terminal residue" evidence="1">
    <location>
        <position position="1"/>
    </location>
</feature>
<dbReference type="SUPFAM" id="SSF51161">
    <property type="entry name" value="Trimeric LpxA-like enzymes"/>
    <property type="match status" value="1"/>
</dbReference>
<proteinExistence type="predicted"/>
<name>X1JT99_9ZZZZ</name>